<feature type="transmembrane region" description="Helical" evidence="1">
    <location>
        <begin position="41"/>
        <end position="63"/>
    </location>
</feature>
<reference evidence="2" key="1">
    <citation type="journal article" date="2022" name="Cell Host Microbe">
        <title>Colonization of the live biotherapeutic product VE303 and modulation of the microbiota and metabolites in healthy volunteers.</title>
        <authorList>
            <person name="Dsouza M."/>
            <person name="Menon R."/>
            <person name="Crossette E."/>
            <person name="Bhattarai S.K."/>
            <person name="Schneider J."/>
            <person name="Kim Y.G."/>
            <person name="Reddy S."/>
            <person name="Caballero S."/>
            <person name="Felix C."/>
            <person name="Cornacchione L."/>
            <person name="Hendrickson J."/>
            <person name="Watson A.R."/>
            <person name="Minot S.S."/>
            <person name="Greenfield N."/>
            <person name="Schopf L."/>
            <person name="Szabady R."/>
            <person name="Patarroyo J."/>
            <person name="Smith W."/>
            <person name="Harrison P."/>
            <person name="Kuijper E.J."/>
            <person name="Kelly C.P."/>
            <person name="Olle B."/>
            <person name="Bobilev D."/>
            <person name="Silber J.L."/>
            <person name="Bucci V."/>
            <person name="Roberts B."/>
            <person name="Faith J."/>
            <person name="Norman J.M."/>
        </authorList>
    </citation>
    <scope>NUCLEOTIDE SEQUENCE</scope>
    <source>
        <strain evidence="2">VE303-04</strain>
    </source>
</reference>
<accession>A0AAW5F1Q4</accession>
<evidence type="ECO:0000256" key="1">
    <source>
        <dbReference type="SAM" id="Phobius"/>
    </source>
</evidence>
<sequence>MNASHILDALETIDDKYIVEAKERSFINITKSSRSMKRMQTLVAVIAALLLLCGFAAYQLGWFDPWLQKPSRDPVQTVQSAIEGQAGKEYTISVRIDDIKVDEDETARVIAMYTGSELAQARGWTDEYLAEHFVVVWASYYVEYDHTKTFMDDGHTQQYFYLTQDTETGEWTISDNTSPDTSAAPNQYGTFMKH</sequence>
<keyword evidence="1" id="KW-0812">Transmembrane</keyword>
<proteinExistence type="predicted"/>
<dbReference type="EMBL" id="JAINVB010000001">
    <property type="protein sequence ID" value="MCK0085943.1"/>
    <property type="molecule type" value="Genomic_DNA"/>
</dbReference>
<dbReference type="AlphaFoldDB" id="A0AAW5F1Q4"/>
<dbReference type="Proteomes" id="UP001203136">
    <property type="component" value="Unassembled WGS sequence"/>
</dbReference>
<organism evidence="2 3">
    <name type="scientific">Clostridium symbiosum</name>
    <name type="common">Bacteroides symbiosus</name>
    <dbReference type="NCBI Taxonomy" id="1512"/>
    <lineage>
        <taxon>Bacteria</taxon>
        <taxon>Bacillati</taxon>
        <taxon>Bacillota</taxon>
        <taxon>Clostridia</taxon>
        <taxon>Lachnospirales</taxon>
        <taxon>Lachnospiraceae</taxon>
        <taxon>Otoolea</taxon>
    </lineage>
</organism>
<comment type="caution">
    <text evidence="2">The sequence shown here is derived from an EMBL/GenBank/DDBJ whole genome shotgun (WGS) entry which is preliminary data.</text>
</comment>
<dbReference type="RefSeq" id="WP_024738183.1">
    <property type="nucleotide sequence ID" value="NZ_CABHNX010000039.1"/>
</dbReference>
<evidence type="ECO:0000313" key="3">
    <source>
        <dbReference type="Proteomes" id="UP001203136"/>
    </source>
</evidence>
<protein>
    <submittedName>
        <fullName evidence="2">Uncharacterized protein</fullName>
    </submittedName>
</protein>
<name>A0AAW5F1Q4_CLOSY</name>
<keyword evidence="1" id="KW-0472">Membrane</keyword>
<gene>
    <name evidence="2" type="ORF">K5I21_08715</name>
</gene>
<evidence type="ECO:0000313" key="2">
    <source>
        <dbReference type="EMBL" id="MCK0085943.1"/>
    </source>
</evidence>
<keyword evidence="1" id="KW-1133">Transmembrane helix</keyword>